<name>A0ACC0L8M3_RHOML</name>
<reference evidence="1" key="1">
    <citation type="submission" date="2022-02" db="EMBL/GenBank/DDBJ databases">
        <title>Plant Genome Project.</title>
        <authorList>
            <person name="Zhang R.-G."/>
        </authorList>
    </citation>
    <scope>NUCLEOTIDE SEQUENCE</scope>
    <source>
        <strain evidence="1">AT1</strain>
    </source>
</reference>
<keyword evidence="2" id="KW-1185">Reference proteome</keyword>
<dbReference type="EMBL" id="CM046400">
    <property type="protein sequence ID" value="KAI8524687.1"/>
    <property type="molecule type" value="Genomic_DNA"/>
</dbReference>
<comment type="caution">
    <text evidence="1">The sequence shown here is derived from an EMBL/GenBank/DDBJ whole genome shotgun (WGS) entry which is preliminary data.</text>
</comment>
<gene>
    <name evidence="1" type="ORF">RHMOL_Rhmol13G0167600</name>
</gene>
<evidence type="ECO:0000313" key="1">
    <source>
        <dbReference type="EMBL" id="KAI8524687.1"/>
    </source>
</evidence>
<accession>A0ACC0L8M3</accession>
<dbReference type="Proteomes" id="UP001062846">
    <property type="component" value="Chromosome 13"/>
</dbReference>
<proteinExistence type="predicted"/>
<protein>
    <submittedName>
        <fullName evidence="1">Uncharacterized protein</fullName>
    </submittedName>
</protein>
<evidence type="ECO:0000313" key="2">
    <source>
        <dbReference type="Proteomes" id="UP001062846"/>
    </source>
</evidence>
<organism evidence="1 2">
    <name type="scientific">Rhododendron molle</name>
    <name type="common">Chinese azalea</name>
    <name type="synonym">Azalea mollis</name>
    <dbReference type="NCBI Taxonomy" id="49168"/>
    <lineage>
        <taxon>Eukaryota</taxon>
        <taxon>Viridiplantae</taxon>
        <taxon>Streptophyta</taxon>
        <taxon>Embryophyta</taxon>
        <taxon>Tracheophyta</taxon>
        <taxon>Spermatophyta</taxon>
        <taxon>Magnoliopsida</taxon>
        <taxon>eudicotyledons</taxon>
        <taxon>Gunneridae</taxon>
        <taxon>Pentapetalae</taxon>
        <taxon>asterids</taxon>
        <taxon>Ericales</taxon>
        <taxon>Ericaceae</taxon>
        <taxon>Ericoideae</taxon>
        <taxon>Rhodoreae</taxon>
        <taxon>Rhododendron</taxon>
    </lineage>
</organism>
<sequence>MDQLLRTTLNIPEELLASVIQNDELNITRLIELYGPEGALRDYVGQAHKRLVLSICVLAAYMLIPTDGRVSPSLVSVAL</sequence>